<keyword evidence="5" id="KW-1185">Reference proteome</keyword>
<organism evidence="4 5">
    <name type="scientific">Liquorilactobacillus cacaonum DSM 21116</name>
    <dbReference type="NCBI Taxonomy" id="1423729"/>
    <lineage>
        <taxon>Bacteria</taxon>
        <taxon>Bacillati</taxon>
        <taxon>Bacillota</taxon>
        <taxon>Bacilli</taxon>
        <taxon>Lactobacillales</taxon>
        <taxon>Lactobacillaceae</taxon>
        <taxon>Liquorilactobacillus</taxon>
    </lineage>
</organism>
<dbReference type="EMBL" id="AYZE01000010">
    <property type="protein sequence ID" value="KRM91464.1"/>
    <property type="molecule type" value="Genomic_DNA"/>
</dbReference>
<protein>
    <recommendedName>
        <fullName evidence="3">SHOCT domain-containing protein</fullName>
    </recommendedName>
</protein>
<keyword evidence="2" id="KW-0812">Transmembrane</keyword>
<proteinExistence type="predicted"/>
<feature type="transmembrane region" description="Helical" evidence="2">
    <location>
        <begin position="103"/>
        <end position="122"/>
    </location>
</feature>
<dbReference type="AlphaFoldDB" id="A0A0R2CIL9"/>
<feature type="transmembrane region" description="Helical" evidence="2">
    <location>
        <begin position="74"/>
        <end position="91"/>
    </location>
</feature>
<keyword evidence="2" id="KW-1133">Transmembrane helix</keyword>
<evidence type="ECO:0000256" key="2">
    <source>
        <dbReference type="SAM" id="Phobius"/>
    </source>
</evidence>
<dbReference type="OrthoDB" id="1908357at2"/>
<feature type="compositionally biased region" description="Polar residues" evidence="1">
    <location>
        <begin position="134"/>
        <end position="151"/>
    </location>
</feature>
<dbReference type="PATRIC" id="fig|1423729.3.peg.432"/>
<accession>A0A0R2CIL9</accession>
<feature type="domain" description="SHOCT" evidence="3">
    <location>
        <begin position="162"/>
        <end position="187"/>
    </location>
</feature>
<name>A0A0R2CIL9_9LACO</name>
<feature type="region of interest" description="Disordered" evidence="1">
    <location>
        <begin position="134"/>
        <end position="155"/>
    </location>
</feature>
<sequence>MDKLIIRRLIAGILLFVFAIIAWQESYRVVAYAGTLYIPKSAQGAGGTGLILSILAGIIGIIYSVTCNKRPLKWLEWAICIVAIIITLLASTESTKYYPDLNLFRWSFIILVALGLPLKKGFKNMPFEEKINNNSSYATTKPPVNNTSESISSEKKSNLNDLRDLKKLLDDGIITNEEFDAKKKQILNL</sequence>
<comment type="caution">
    <text evidence="4">The sequence shown here is derived from an EMBL/GenBank/DDBJ whole genome shotgun (WGS) entry which is preliminary data.</text>
</comment>
<evidence type="ECO:0000313" key="5">
    <source>
        <dbReference type="Proteomes" id="UP000051131"/>
    </source>
</evidence>
<evidence type="ECO:0000259" key="3">
    <source>
        <dbReference type="Pfam" id="PF09851"/>
    </source>
</evidence>
<dbReference type="InterPro" id="IPR018649">
    <property type="entry name" value="SHOCT"/>
</dbReference>
<reference evidence="4 5" key="1">
    <citation type="journal article" date="2015" name="Genome Announc.">
        <title>Expanding the biotechnology potential of lactobacilli through comparative genomics of 213 strains and associated genera.</title>
        <authorList>
            <person name="Sun Z."/>
            <person name="Harris H.M."/>
            <person name="McCann A."/>
            <person name="Guo C."/>
            <person name="Argimon S."/>
            <person name="Zhang W."/>
            <person name="Yang X."/>
            <person name="Jeffery I.B."/>
            <person name="Cooney J.C."/>
            <person name="Kagawa T.F."/>
            <person name="Liu W."/>
            <person name="Song Y."/>
            <person name="Salvetti E."/>
            <person name="Wrobel A."/>
            <person name="Rasinkangas P."/>
            <person name="Parkhill J."/>
            <person name="Rea M.C."/>
            <person name="O'Sullivan O."/>
            <person name="Ritari J."/>
            <person name="Douillard F.P."/>
            <person name="Paul Ross R."/>
            <person name="Yang R."/>
            <person name="Briner A.E."/>
            <person name="Felis G.E."/>
            <person name="de Vos W.M."/>
            <person name="Barrangou R."/>
            <person name="Klaenhammer T.R."/>
            <person name="Caufield P.W."/>
            <person name="Cui Y."/>
            <person name="Zhang H."/>
            <person name="O'Toole P.W."/>
        </authorList>
    </citation>
    <scope>NUCLEOTIDE SEQUENCE [LARGE SCALE GENOMIC DNA]</scope>
    <source>
        <strain evidence="4 5">DSM 21116</strain>
    </source>
</reference>
<keyword evidence="2" id="KW-0472">Membrane</keyword>
<dbReference type="Pfam" id="PF09851">
    <property type="entry name" value="SHOCT"/>
    <property type="match status" value="1"/>
</dbReference>
<dbReference type="RefSeq" id="WP_057828705.1">
    <property type="nucleotide sequence ID" value="NZ_AYZE01000010.1"/>
</dbReference>
<dbReference type="Proteomes" id="UP000051131">
    <property type="component" value="Unassembled WGS sequence"/>
</dbReference>
<evidence type="ECO:0000313" key="4">
    <source>
        <dbReference type="EMBL" id="KRM91464.1"/>
    </source>
</evidence>
<feature type="transmembrane region" description="Helical" evidence="2">
    <location>
        <begin position="48"/>
        <end position="67"/>
    </location>
</feature>
<gene>
    <name evidence="4" type="ORF">FC80_GL000430</name>
</gene>
<evidence type="ECO:0000256" key="1">
    <source>
        <dbReference type="SAM" id="MobiDB-lite"/>
    </source>
</evidence>